<reference evidence="1" key="1">
    <citation type="submission" date="2020-08" db="EMBL/GenBank/DDBJ databases">
        <title>Genome public.</title>
        <authorList>
            <person name="Liu C."/>
            <person name="Sun Q."/>
        </authorList>
    </citation>
    <scope>NUCLEOTIDE SEQUENCE</scope>
    <source>
        <strain evidence="1">BX21</strain>
    </source>
</reference>
<dbReference type="NCBIfam" id="TIGR01560">
    <property type="entry name" value="put_DNA_pack"/>
    <property type="match status" value="1"/>
</dbReference>
<gene>
    <name evidence="1" type="ORF">H8707_07550</name>
</gene>
<dbReference type="InterPro" id="IPR006450">
    <property type="entry name" value="Phage_HK97_gp6-like"/>
</dbReference>
<comment type="caution">
    <text evidence="1">The sequence shown here is derived from an EMBL/GenBank/DDBJ whole genome shotgun (WGS) entry which is preliminary data.</text>
</comment>
<proteinExistence type="predicted"/>
<dbReference type="RefSeq" id="WP_262429544.1">
    <property type="nucleotide sequence ID" value="NZ_JACRTG010000018.1"/>
</dbReference>
<organism evidence="1 2">
    <name type="scientific">Paratissierella segnis</name>
    <dbReference type="NCBI Taxonomy" id="2763679"/>
    <lineage>
        <taxon>Bacteria</taxon>
        <taxon>Bacillati</taxon>
        <taxon>Bacillota</taxon>
        <taxon>Tissierellia</taxon>
        <taxon>Tissierellales</taxon>
        <taxon>Tissierellaceae</taxon>
        <taxon>Paratissierella</taxon>
    </lineage>
</organism>
<sequence length="94" mass="10554">MLNDIKDALRINGEDLNNEILDLIGSAKADLILSGVNKDKVIDTDPLIKRAVILYCKANFGYDDVKLSERFEQSYISLKHHLTLSTEYTVGDVI</sequence>
<dbReference type="AlphaFoldDB" id="A0A926IKA5"/>
<protein>
    <submittedName>
        <fullName evidence="1">DNA-packaging protein</fullName>
    </submittedName>
</protein>
<evidence type="ECO:0000313" key="1">
    <source>
        <dbReference type="EMBL" id="MBC8588090.1"/>
    </source>
</evidence>
<dbReference type="InterPro" id="IPR056951">
    <property type="entry name" value="Phage_connect_2"/>
</dbReference>
<evidence type="ECO:0000313" key="2">
    <source>
        <dbReference type="Proteomes" id="UP000601171"/>
    </source>
</evidence>
<name>A0A926IKA5_9FIRM</name>
<dbReference type="EMBL" id="JACRTG010000018">
    <property type="protein sequence ID" value="MBC8588090.1"/>
    <property type="molecule type" value="Genomic_DNA"/>
</dbReference>
<dbReference type="Proteomes" id="UP000601171">
    <property type="component" value="Unassembled WGS sequence"/>
</dbReference>
<keyword evidence="2" id="KW-1185">Reference proteome</keyword>
<accession>A0A926IKA5</accession>
<dbReference type="Pfam" id="PF24829">
    <property type="entry name" value="Phage_connect_2"/>
    <property type="match status" value="1"/>
</dbReference>